<gene>
    <name evidence="1" type="ORF">Sm_phiM9_143</name>
</gene>
<sequence length="23" mass="2691">MKKLKKAEINRSNEYAGKLRELA</sequence>
<protein>
    <submittedName>
        <fullName evidence="1">Uncharacterized protein</fullName>
    </submittedName>
</protein>
<dbReference type="KEGG" id="vg:26517823"/>
<reference evidence="2" key="2">
    <citation type="submission" date="2015-03" db="EMBL/GenBank/DDBJ databases">
        <title>The genome and structure of Sinorhizobium meliloti phage phiM9.</title>
        <authorList>
            <person name="Johnson M.C."/>
            <person name="Tatum K.B."/>
            <person name="Lynn J.S."/>
            <person name="Brewer T.E."/>
            <person name="Washburn B.K."/>
            <person name="Stroupe M.E."/>
            <person name="Jones K.M."/>
        </authorList>
    </citation>
    <scope>NUCLEOTIDE SEQUENCE [LARGE SCALE GENOMIC DNA]</scope>
</reference>
<name>A0A0F6TH79_9CAUD</name>
<organism evidence="1 2">
    <name type="scientific">Sinorhizobium phage phiM9</name>
    <dbReference type="NCBI Taxonomy" id="1636182"/>
    <lineage>
        <taxon>Viruses</taxon>
        <taxon>Duplodnaviria</taxon>
        <taxon>Heunggongvirae</taxon>
        <taxon>Uroviricota</taxon>
        <taxon>Caudoviricetes</taxon>
        <taxon>Pootjesviridae</taxon>
        <taxon>Emnonavirus</taxon>
        <taxon>Emnonavirus phiM9</taxon>
    </lineage>
</organism>
<reference evidence="1 2" key="1">
    <citation type="journal article" date="2015" name="J. Virol.">
        <title>Sinorhizobium meliloti Phage ?M9 Defines a New Group of T4 Superfamily Phages with Unusual Genomic Features but a Common T=16 Capsid.</title>
        <authorList>
            <person name="Johnson M.C."/>
            <person name="Tatum K.B."/>
            <person name="Lynn J.S."/>
            <person name="Brewer T.E."/>
            <person name="Lu S."/>
            <person name="Washburn B.K."/>
            <person name="Stroupe M.E."/>
            <person name="Jones K.M."/>
        </authorList>
    </citation>
    <scope>NUCLEOTIDE SEQUENCE [LARGE SCALE GENOMIC DNA]</scope>
</reference>
<dbReference type="Proteomes" id="UP000033804">
    <property type="component" value="Segment"/>
</dbReference>
<dbReference type="EMBL" id="KP881232">
    <property type="protein sequence ID" value="AKE44771.1"/>
    <property type="molecule type" value="Genomic_DNA"/>
</dbReference>
<accession>A0A0F6TH79</accession>
<dbReference type="GeneID" id="26517823"/>
<evidence type="ECO:0000313" key="2">
    <source>
        <dbReference type="Proteomes" id="UP000033804"/>
    </source>
</evidence>
<proteinExistence type="predicted"/>
<keyword evidence="2" id="KW-1185">Reference proteome</keyword>
<evidence type="ECO:0000313" key="1">
    <source>
        <dbReference type="EMBL" id="AKE44771.1"/>
    </source>
</evidence>
<dbReference type="RefSeq" id="YP_009189525.1">
    <property type="nucleotide sequence ID" value="NC_028676.1"/>
</dbReference>